<dbReference type="PATRIC" id="fig|1125717.3.peg.1971"/>
<dbReference type="InterPro" id="IPR010359">
    <property type="entry name" value="IrrE_HExxH"/>
</dbReference>
<sequence length="167" mass="18245">MPRLEGKTVGQLRAMAREDAENTLDRHWDGALPVDVVRIARDLGASVFTAQLGDDTFGMLQSDSAGPNIYIDVDQPLVRKRFTCAHEVGHLVSHADEPGAQFVDKRSDAGRGTASEIYANEFAGSLLMPEPRVRELRSADASPIDMAARFGVSLQAMTYRMKVLGID</sequence>
<dbReference type="EMBL" id="AKFS01000302">
    <property type="protein sequence ID" value="EJF35283.1"/>
    <property type="molecule type" value="Genomic_DNA"/>
</dbReference>
<organism evidence="2 3">
    <name type="scientific">Schaalia georgiae F0490</name>
    <dbReference type="NCBI Taxonomy" id="1125717"/>
    <lineage>
        <taxon>Bacteria</taxon>
        <taxon>Bacillati</taxon>
        <taxon>Actinomycetota</taxon>
        <taxon>Actinomycetes</taxon>
        <taxon>Actinomycetales</taxon>
        <taxon>Actinomycetaceae</taxon>
        <taxon>Schaalia</taxon>
    </lineage>
</organism>
<dbReference type="Gene3D" id="1.10.10.2910">
    <property type="match status" value="1"/>
</dbReference>
<dbReference type="AlphaFoldDB" id="J1GQV7"/>
<proteinExistence type="predicted"/>
<dbReference type="InterPro" id="IPR052345">
    <property type="entry name" value="Rad_response_metalloprotease"/>
</dbReference>
<accession>J1GQV7</accession>
<gene>
    <name evidence="2" type="ORF">HMPREF1317_0090</name>
</gene>
<comment type="caution">
    <text evidence="2">The sequence shown here is derived from an EMBL/GenBank/DDBJ whole genome shotgun (WGS) entry which is preliminary data.</text>
</comment>
<evidence type="ECO:0000313" key="3">
    <source>
        <dbReference type="Proteomes" id="UP000004578"/>
    </source>
</evidence>
<dbReference type="PANTHER" id="PTHR43236:SF1">
    <property type="entry name" value="BLL7220 PROTEIN"/>
    <property type="match status" value="1"/>
</dbReference>
<dbReference type="Pfam" id="PF06114">
    <property type="entry name" value="Peptidase_M78"/>
    <property type="match status" value="1"/>
</dbReference>
<reference evidence="2 3" key="1">
    <citation type="submission" date="2012-05" db="EMBL/GenBank/DDBJ databases">
        <authorList>
            <person name="Harkins D.M."/>
            <person name="Madupu R."/>
            <person name="Durkin A.S."/>
            <person name="Torralba M."/>
            <person name="Methe B."/>
            <person name="Sutton G.G."/>
            <person name="Nelson K.E."/>
        </authorList>
    </citation>
    <scope>NUCLEOTIDE SEQUENCE [LARGE SCALE GENOMIC DNA]</scope>
    <source>
        <strain evidence="2 3">F0490</strain>
    </source>
</reference>
<evidence type="ECO:0000313" key="2">
    <source>
        <dbReference type="EMBL" id="EJF35283.1"/>
    </source>
</evidence>
<feature type="domain" description="IrrE N-terminal-like" evidence="1">
    <location>
        <begin position="41"/>
        <end position="162"/>
    </location>
</feature>
<name>J1GQV7_9ACTO</name>
<protein>
    <submittedName>
        <fullName evidence="2">PF06114 domain protein</fullName>
    </submittedName>
</protein>
<keyword evidence="3" id="KW-1185">Reference proteome</keyword>
<dbReference type="RefSeq" id="WP_005872794.1">
    <property type="nucleotide sequence ID" value="NZ_AKFS01000302.1"/>
</dbReference>
<evidence type="ECO:0000259" key="1">
    <source>
        <dbReference type="Pfam" id="PF06114"/>
    </source>
</evidence>
<dbReference type="PANTHER" id="PTHR43236">
    <property type="entry name" value="ANTITOXIN HIGA1"/>
    <property type="match status" value="1"/>
</dbReference>
<dbReference type="Proteomes" id="UP000004578">
    <property type="component" value="Unassembled WGS sequence"/>
</dbReference>